<dbReference type="GO" id="GO:0016020">
    <property type="term" value="C:membrane"/>
    <property type="evidence" value="ECO:0007669"/>
    <property type="project" value="UniProtKB-SubCell"/>
</dbReference>
<evidence type="ECO:0000256" key="9">
    <source>
        <dbReference type="ARBA" id="ARBA00048048"/>
    </source>
</evidence>
<evidence type="ECO:0000256" key="7">
    <source>
        <dbReference type="ARBA" id="ARBA00023288"/>
    </source>
</evidence>
<dbReference type="InterPro" id="IPR001594">
    <property type="entry name" value="Palmitoyltrfase_DHHC"/>
</dbReference>
<dbReference type="PANTHER" id="PTHR22883:SF488">
    <property type="entry name" value="PALMITOYLTRANSFERASE"/>
    <property type="match status" value="1"/>
</dbReference>
<dbReference type="GO" id="GO:0006612">
    <property type="term" value="P:protein targeting to membrane"/>
    <property type="evidence" value="ECO:0007669"/>
    <property type="project" value="TreeGrafter"/>
</dbReference>
<reference evidence="12" key="1">
    <citation type="submission" date="2014-02" db="EMBL/GenBank/DDBJ databases">
        <authorList>
            <person name="Genoscope - CEA"/>
        </authorList>
    </citation>
    <scope>NUCLEOTIDE SEQUENCE</scope>
    <source>
        <strain evidence="12">LS3</strain>
    </source>
</reference>
<sequence length="381" mass="44110">MSFLVAWLTVVTVLSLMLLVALFGALPQFQHTPIARLRSRAIEVADRFNLDDRTKKFYDRYEESLRWAVPIGYVCLVSFLLYLFYRDCYHRVVSEFEKSYVVPVVSILPYIITPVAVFSDPGYITAANHRQAIERFPYDNILFVPGNECSTCKRVKPARSKHCSSCGYCVAMCDHHCVWLNNCIGYYNIRWFLAFVSTNAVLLVYGCYVHASILHSVVIEHFPKGTGWFVKRWGRAIVSSPQNRTAGMLMLLCGSLSMVATAFLCEHLKYIYQGVTTNETLKWEDVHYCIKDRSLYVYDSPNLEVRRAHHANNEPSIVLQRIENDAPGGYPYNRDLSQEEKRKIESQQLQLRQVASWADINNIYDHGFWTNLKQRLFPRKL</sequence>
<accession>A0A060T3Q5</accession>
<dbReference type="PANTHER" id="PTHR22883">
    <property type="entry name" value="ZINC FINGER DHHC DOMAIN CONTAINING PROTEIN"/>
    <property type="match status" value="1"/>
</dbReference>
<keyword evidence="2 10" id="KW-0808">Transferase</keyword>
<dbReference type="PROSITE" id="PS51379">
    <property type="entry name" value="4FE4S_FER_2"/>
    <property type="match status" value="1"/>
</dbReference>
<name>A0A060T3Q5_BLAAD</name>
<feature type="transmembrane region" description="Helical" evidence="10">
    <location>
        <begin position="191"/>
        <end position="211"/>
    </location>
</feature>
<proteinExistence type="inferred from homology"/>
<dbReference type="InterPro" id="IPR017896">
    <property type="entry name" value="4Fe4S_Fe-S-bd"/>
</dbReference>
<keyword evidence="6" id="KW-0564">Palmitate</keyword>
<feature type="transmembrane region" description="Helical" evidence="10">
    <location>
        <begin position="246"/>
        <end position="265"/>
    </location>
</feature>
<feature type="transmembrane region" description="Helical" evidence="10">
    <location>
        <begin position="65"/>
        <end position="85"/>
    </location>
</feature>
<comment type="similarity">
    <text evidence="10">Belongs to the DHHC palmitoyltransferase family.</text>
</comment>
<dbReference type="AlphaFoldDB" id="A0A060T3Q5"/>
<feature type="domain" description="4Fe-4S ferredoxin-type" evidence="11">
    <location>
        <begin position="153"/>
        <end position="183"/>
    </location>
</feature>
<dbReference type="PhylomeDB" id="A0A060T3Q5"/>
<comment type="subcellular location">
    <subcellularLocation>
        <location evidence="1">Membrane</location>
        <topology evidence="1">Multi-pass membrane protein</topology>
    </subcellularLocation>
</comment>
<dbReference type="Pfam" id="PF01529">
    <property type="entry name" value="DHHC"/>
    <property type="match status" value="1"/>
</dbReference>
<evidence type="ECO:0000256" key="6">
    <source>
        <dbReference type="ARBA" id="ARBA00023139"/>
    </source>
</evidence>
<comment type="domain">
    <text evidence="10">The DHHC domain is required for palmitoyltransferase activity.</text>
</comment>
<keyword evidence="5 10" id="KW-0472">Membrane</keyword>
<dbReference type="GO" id="GO:0005783">
    <property type="term" value="C:endoplasmic reticulum"/>
    <property type="evidence" value="ECO:0007669"/>
    <property type="project" value="TreeGrafter"/>
</dbReference>
<dbReference type="InterPro" id="IPR039859">
    <property type="entry name" value="PFA4/ZDH16/20/ERF2-like"/>
</dbReference>
<evidence type="ECO:0000256" key="10">
    <source>
        <dbReference type="RuleBase" id="RU079119"/>
    </source>
</evidence>
<evidence type="ECO:0000256" key="3">
    <source>
        <dbReference type="ARBA" id="ARBA00022692"/>
    </source>
</evidence>
<keyword evidence="4 10" id="KW-1133">Transmembrane helix</keyword>
<keyword evidence="8 10" id="KW-0012">Acyltransferase</keyword>
<evidence type="ECO:0000256" key="5">
    <source>
        <dbReference type="ARBA" id="ARBA00023136"/>
    </source>
</evidence>
<protein>
    <recommendedName>
        <fullName evidence="10">Palmitoyltransferase</fullName>
        <ecNumber evidence="10">2.3.1.225</ecNumber>
    </recommendedName>
</protein>
<dbReference type="GO" id="GO:0019706">
    <property type="term" value="F:protein-cysteine S-palmitoyltransferase activity"/>
    <property type="evidence" value="ECO:0007669"/>
    <property type="project" value="UniProtKB-EC"/>
</dbReference>
<gene>
    <name evidence="12" type="ORF">GNLVRS02_ARAD1C41690g</name>
</gene>
<organism evidence="12">
    <name type="scientific">Blastobotrys adeninivorans</name>
    <name type="common">Yeast</name>
    <name type="synonym">Arxula adeninivorans</name>
    <dbReference type="NCBI Taxonomy" id="409370"/>
    <lineage>
        <taxon>Eukaryota</taxon>
        <taxon>Fungi</taxon>
        <taxon>Dikarya</taxon>
        <taxon>Ascomycota</taxon>
        <taxon>Saccharomycotina</taxon>
        <taxon>Dipodascomycetes</taxon>
        <taxon>Dipodascales</taxon>
        <taxon>Trichomonascaceae</taxon>
        <taxon>Blastobotrys</taxon>
    </lineage>
</organism>
<dbReference type="EMBL" id="HG937693">
    <property type="protein sequence ID" value="CDP35710.1"/>
    <property type="molecule type" value="Genomic_DNA"/>
</dbReference>
<evidence type="ECO:0000256" key="2">
    <source>
        <dbReference type="ARBA" id="ARBA00022679"/>
    </source>
</evidence>
<evidence type="ECO:0000256" key="4">
    <source>
        <dbReference type="ARBA" id="ARBA00022989"/>
    </source>
</evidence>
<evidence type="ECO:0000259" key="11">
    <source>
        <dbReference type="PROSITE" id="PS51379"/>
    </source>
</evidence>
<evidence type="ECO:0000256" key="8">
    <source>
        <dbReference type="ARBA" id="ARBA00023315"/>
    </source>
</evidence>
<dbReference type="PROSITE" id="PS50216">
    <property type="entry name" value="DHHC"/>
    <property type="match status" value="1"/>
</dbReference>
<evidence type="ECO:0000256" key="1">
    <source>
        <dbReference type="ARBA" id="ARBA00004141"/>
    </source>
</evidence>
<dbReference type="EC" id="2.3.1.225" evidence="10"/>
<comment type="catalytic activity">
    <reaction evidence="9 10">
        <text>L-cysteinyl-[protein] + hexadecanoyl-CoA = S-hexadecanoyl-L-cysteinyl-[protein] + CoA</text>
        <dbReference type="Rhea" id="RHEA:36683"/>
        <dbReference type="Rhea" id="RHEA-COMP:10131"/>
        <dbReference type="Rhea" id="RHEA-COMP:11032"/>
        <dbReference type="ChEBI" id="CHEBI:29950"/>
        <dbReference type="ChEBI" id="CHEBI:57287"/>
        <dbReference type="ChEBI" id="CHEBI:57379"/>
        <dbReference type="ChEBI" id="CHEBI:74151"/>
        <dbReference type="EC" id="2.3.1.225"/>
    </reaction>
</comment>
<dbReference type="GO" id="GO:0005794">
    <property type="term" value="C:Golgi apparatus"/>
    <property type="evidence" value="ECO:0007669"/>
    <property type="project" value="TreeGrafter"/>
</dbReference>
<evidence type="ECO:0000313" key="12">
    <source>
        <dbReference type="EMBL" id="CDP35710.1"/>
    </source>
</evidence>
<keyword evidence="3 10" id="KW-0812">Transmembrane</keyword>
<reference evidence="12" key="2">
    <citation type="submission" date="2014-06" db="EMBL/GenBank/DDBJ databases">
        <title>The complete genome of Blastobotrys (Arxula) adeninivorans LS3 - a yeast of biotechnological interest.</title>
        <authorList>
            <person name="Kunze G."/>
            <person name="Gaillardin C."/>
            <person name="Czernicka M."/>
            <person name="Durrens P."/>
            <person name="Martin T."/>
            <person name="Boer E."/>
            <person name="Gabaldon T."/>
            <person name="Cruz J."/>
            <person name="Talla E."/>
            <person name="Marck C."/>
            <person name="Goffeau A."/>
            <person name="Barbe V."/>
            <person name="Baret P."/>
            <person name="Baronian K."/>
            <person name="Beier S."/>
            <person name="Bleykasten C."/>
            <person name="Bode R."/>
            <person name="Casaregola S."/>
            <person name="Despons L."/>
            <person name="Fairhead C."/>
            <person name="Giersberg M."/>
            <person name="Gierski P."/>
            <person name="Hahnel U."/>
            <person name="Hartmann A."/>
            <person name="Jankowska D."/>
            <person name="Jubin C."/>
            <person name="Jung P."/>
            <person name="Lafontaine I."/>
            <person name="Leh-Louis V."/>
            <person name="Lemaire M."/>
            <person name="Marcet-Houben M."/>
            <person name="Mascher M."/>
            <person name="Morel G."/>
            <person name="Richard G.-F."/>
            <person name="Riechen J."/>
            <person name="Sacerdot C."/>
            <person name="Sarkar A."/>
            <person name="Savel G."/>
            <person name="Schacherer J."/>
            <person name="Sherman D."/>
            <person name="Straub M.-L."/>
            <person name="Stein N."/>
            <person name="Thierry A."/>
            <person name="Trautwein-Schult A."/>
            <person name="Westhof E."/>
            <person name="Worch S."/>
            <person name="Dujon B."/>
            <person name="Souciet J.-L."/>
            <person name="Wincker P."/>
            <person name="Scholz U."/>
            <person name="Neuveglise N."/>
        </authorList>
    </citation>
    <scope>NUCLEOTIDE SEQUENCE</scope>
    <source>
        <strain evidence="12">LS3</strain>
    </source>
</reference>
<keyword evidence="7" id="KW-0449">Lipoprotein</keyword>